<dbReference type="EMBL" id="SKBN01000050">
    <property type="protein sequence ID" value="TGJ85220.1"/>
    <property type="molecule type" value="Genomic_DNA"/>
</dbReference>
<evidence type="ECO:0000313" key="2">
    <source>
        <dbReference type="EMBL" id="TGJ85220.1"/>
    </source>
</evidence>
<feature type="transmembrane region" description="Helical" evidence="1">
    <location>
        <begin position="245"/>
        <end position="267"/>
    </location>
</feature>
<name>A0A4Z0Z132_9PEZI</name>
<sequence>MEPIYPRLPRVPLRDRSRVVDFLAEDLCSVDLDRIADKLWWMSKQDSRSISPLHRQLVKRRTIIITEDPKLHLVWIHDRVFIKPLPRYITSHTFWQDYLCGDDKESHLGRVHRAALGFVRTYAHLIKHESDLRIAQDPGLCLVPPGITWEQFCNFASAFAEIRDRDVSPRYAFGEIRLTRLNLYAPLLLGRSHFQRVEYQYGPYFARFYGPLLFFIGITSVVLSAFQICVAVLQPEGGSFLLNLAFWFCVVVVVVFVLVFAILWWAWVWKIAKEWRFAIRDRLCLLEEGRVH</sequence>
<dbReference type="OrthoDB" id="5086500at2759"/>
<dbReference type="Proteomes" id="UP000297716">
    <property type="component" value="Unassembled WGS sequence"/>
</dbReference>
<organism evidence="2 3">
    <name type="scientific">Xylaria hypoxylon</name>
    <dbReference type="NCBI Taxonomy" id="37992"/>
    <lineage>
        <taxon>Eukaryota</taxon>
        <taxon>Fungi</taxon>
        <taxon>Dikarya</taxon>
        <taxon>Ascomycota</taxon>
        <taxon>Pezizomycotina</taxon>
        <taxon>Sordariomycetes</taxon>
        <taxon>Xylariomycetidae</taxon>
        <taxon>Xylariales</taxon>
        <taxon>Xylariaceae</taxon>
        <taxon>Xylaria</taxon>
    </lineage>
</organism>
<keyword evidence="1" id="KW-1133">Transmembrane helix</keyword>
<evidence type="ECO:0000256" key="1">
    <source>
        <dbReference type="SAM" id="Phobius"/>
    </source>
</evidence>
<dbReference type="Pfam" id="PF20246">
    <property type="entry name" value="DUF6601"/>
    <property type="match status" value="1"/>
</dbReference>
<dbReference type="STRING" id="37992.A0A4Z0Z132"/>
<proteinExistence type="predicted"/>
<dbReference type="PANTHER" id="PTHR34414">
    <property type="entry name" value="HET DOMAIN-CONTAINING PROTEIN-RELATED"/>
    <property type="match status" value="1"/>
</dbReference>
<keyword evidence="1" id="KW-0812">Transmembrane</keyword>
<accession>A0A4Z0Z132</accession>
<comment type="caution">
    <text evidence="2">The sequence shown here is derived from an EMBL/GenBank/DDBJ whole genome shotgun (WGS) entry which is preliminary data.</text>
</comment>
<evidence type="ECO:0008006" key="4">
    <source>
        <dbReference type="Google" id="ProtNLM"/>
    </source>
</evidence>
<dbReference type="PANTHER" id="PTHR34414:SF1">
    <property type="entry name" value="SUBTILISIN-LIKE SERINE PROTEASE"/>
    <property type="match status" value="1"/>
</dbReference>
<protein>
    <recommendedName>
        <fullName evidence="4">Subtilisin-like serine protease protein</fullName>
    </recommendedName>
</protein>
<feature type="transmembrane region" description="Helical" evidence="1">
    <location>
        <begin position="212"/>
        <end position="233"/>
    </location>
</feature>
<keyword evidence="1" id="KW-0472">Membrane</keyword>
<dbReference type="InterPro" id="IPR046536">
    <property type="entry name" value="DUF6601"/>
</dbReference>
<evidence type="ECO:0000313" key="3">
    <source>
        <dbReference type="Proteomes" id="UP000297716"/>
    </source>
</evidence>
<dbReference type="AlphaFoldDB" id="A0A4Z0Z132"/>
<keyword evidence="3" id="KW-1185">Reference proteome</keyword>
<gene>
    <name evidence="2" type="ORF">E0Z10_g3541</name>
</gene>
<reference evidence="2 3" key="1">
    <citation type="submission" date="2019-03" db="EMBL/GenBank/DDBJ databases">
        <title>Draft genome sequence of Xylaria hypoxylon DSM 108379, a ubiquitous saprotrophic-parasitic fungi on hardwood.</title>
        <authorList>
            <person name="Buettner E."/>
            <person name="Leonhardt S."/>
            <person name="Gebauer A.M."/>
            <person name="Liers C."/>
            <person name="Hofrichter M."/>
            <person name="Kellner H."/>
        </authorList>
    </citation>
    <scope>NUCLEOTIDE SEQUENCE [LARGE SCALE GENOMIC DNA]</scope>
    <source>
        <strain evidence="2 3">DSM 108379</strain>
    </source>
</reference>